<dbReference type="Gene3D" id="3.30.465.10">
    <property type="match status" value="1"/>
</dbReference>
<comment type="caution">
    <text evidence="9">The sequence shown here is derived from an EMBL/GenBank/DDBJ whole genome shotgun (WGS) entry which is preliminary data.</text>
</comment>
<dbReference type="FunFam" id="1.10.45.10:FF:000001">
    <property type="entry name" value="D-lactate dehydrogenase mitochondrial"/>
    <property type="match status" value="1"/>
</dbReference>
<sequence length="472" mass="50746">MSTSSVAGAVVAGQKRPLGPAVAAALRERFGDRYVTSEAVRQHHGRDESAYDITPPDAVVFALTTEDVAFTLALANQHGVPVIAYGAGSSLEGHLLAVQGGICLDLSRMNNILEVDAAEGIAVVEAGVTRKQLNEHIRQEGVFFSVDPGADATIGGMIATRASGTNAVRYGTMRENVLSLTAVTASGEIIHTGTRARKSSAGYDLTHLLVGSEGTLAIVTQAVVKLRPVPEASSVAVGHFPDVDAAVRTASEIIQYGLPIARCELLDEMTVMAVNRYSKLTLLERPMLLMEFHGSETSVAEQTAVAEEIAKQNGGEEFRWTKLPEERTKLWSARHNAYFATLQLRPGCRVFSTDACVPISKLAQCIAETRADLSANGILATVLGHVGDGNFHVSMVLDPTDQKEWETCERFNDRLVHRAIAMGGTCTGEHGVGLHKKRFLEAEHGKQAVDVMRALKRTMDPNNILNPGKIFD</sequence>
<dbReference type="FunFam" id="3.30.70.2740:FF:000001">
    <property type="entry name" value="D-lactate dehydrogenase mitochondrial"/>
    <property type="match status" value="1"/>
</dbReference>
<comment type="cofactor">
    <cofactor evidence="1">
        <name>FAD</name>
        <dbReference type="ChEBI" id="CHEBI:57692"/>
    </cofactor>
</comment>
<dbReference type="Proteomes" id="UP000445000">
    <property type="component" value="Unassembled WGS sequence"/>
</dbReference>
<dbReference type="EMBL" id="BLJN01000008">
    <property type="protein sequence ID" value="GFE84268.1"/>
    <property type="molecule type" value="Genomic_DNA"/>
</dbReference>
<dbReference type="InterPro" id="IPR036318">
    <property type="entry name" value="FAD-bd_PCMH-like_sf"/>
</dbReference>
<dbReference type="GO" id="GO:0008720">
    <property type="term" value="F:D-lactate dehydrogenase (NAD+) activity"/>
    <property type="evidence" value="ECO:0007669"/>
    <property type="project" value="TreeGrafter"/>
</dbReference>
<dbReference type="Pfam" id="PF01565">
    <property type="entry name" value="FAD_binding_4"/>
    <property type="match status" value="1"/>
</dbReference>
<keyword evidence="4" id="KW-0274">FAD</keyword>
<proteinExistence type="inferred from homology"/>
<dbReference type="Pfam" id="PF02913">
    <property type="entry name" value="FAD-oxidase_C"/>
    <property type="match status" value="1"/>
</dbReference>
<evidence type="ECO:0000313" key="10">
    <source>
        <dbReference type="Proteomes" id="UP000445000"/>
    </source>
</evidence>
<evidence type="ECO:0000256" key="3">
    <source>
        <dbReference type="ARBA" id="ARBA00022630"/>
    </source>
</evidence>
<dbReference type="EC" id="1.1.2.4" evidence="7"/>
<name>A0A829YNL6_9GAMM</name>
<keyword evidence="10" id="KW-1185">Reference proteome</keyword>
<dbReference type="PROSITE" id="PS51387">
    <property type="entry name" value="FAD_PCMH"/>
    <property type="match status" value="1"/>
</dbReference>
<organism evidence="9 10">
    <name type="scientific">Steroidobacter agaridevorans</name>
    <dbReference type="NCBI Taxonomy" id="2695856"/>
    <lineage>
        <taxon>Bacteria</taxon>
        <taxon>Pseudomonadati</taxon>
        <taxon>Pseudomonadota</taxon>
        <taxon>Gammaproteobacteria</taxon>
        <taxon>Steroidobacterales</taxon>
        <taxon>Steroidobacteraceae</taxon>
        <taxon>Steroidobacter</taxon>
    </lineage>
</organism>
<evidence type="ECO:0000256" key="5">
    <source>
        <dbReference type="ARBA" id="ARBA00022946"/>
    </source>
</evidence>
<evidence type="ECO:0000256" key="7">
    <source>
        <dbReference type="ARBA" id="ARBA00038897"/>
    </source>
</evidence>
<feature type="domain" description="FAD-binding PCMH-type" evidence="8">
    <location>
        <begin position="52"/>
        <end position="229"/>
    </location>
</feature>
<dbReference type="Gene3D" id="1.10.45.10">
    <property type="entry name" value="Vanillyl-alcohol Oxidase, Chain A, domain 4"/>
    <property type="match status" value="1"/>
</dbReference>
<evidence type="ECO:0000313" key="9">
    <source>
        <dbReference type="EMBL" id="GFE84268.1"/>
    </source>
</evidence>
<dbReference type="SUPFAM" id="SSF56176">
    <property type="entry name" value="FAD-binding/transporter-associated domain-like"/>
    <property type="match status" value="1"/>
</dbReference>
<evidence type="ECO:0000256" key="4">
    <source>
        <dbReference type="ARBA" id="ARBA00022827"/>
    </source>
</evidence>
<dbReference type="GO" id="GO:1903457">
    <property type="term" value="P:lactate catabolic process"/>
    <property type="evidence" value="ECO:0007669"/>
    <property type="project" value="TreeGrafter"/>
</dbReference>
<dbReference type="InterPro" id="IPR016171">
    <property type="entry name" value="Vanillyl_alc_oxidase_C-sub2"/>
</dbReference>
<dbReference type="InterPro" id="IPR016169">
    <property type="entry name" value="FAD-bd_PCMH_sub2"/>
</dbReference>
<reference evidence="10" key="1">
    <citation type="submission" date="2020-01" db="EMBL/GenBank/DDBJ databases">
        <title>'Steroidobacter agaridevorans' sp. nov., agar-degrading bacteria isolated from rhizosphere soils.</title>
        <authorList>
            <person name="Ikenaga M."/>
            <person name="Kataoka M."/>
            <person name="Murouchi A."/>
            <person name="Katsuragi S."/>
            <person name="Sakai M."/>
        </authorList>
    </citation>
    <scope>NUCLEOTIDE SEQUENCE [LARGE SCALE GENOMIC DNA]</scope>
    <source>
        <strain evidence="10">YU21-B</strain>
    </source>
</reference>
<keyword evidence="3" id="KW-0285">Flavoprotein</keyword>
<dbReference type="GO" id="GO:0071949">
    <property type="term" value="F:FAD binding"/>
    <property type="evidence" value="ECO:0007669"/>
    <property type="project" value="InterPro"/>
</dbReference>
<dbReference type="SUPFAM" id="SSF55103">
    <property type="entry name" value="FAD-linked oxidases, C-terminal domain"/>
    <property type="match status" value="1"/>
</dbReference>
<dbReference type="AlphaFoldDB" id="A0A829YNL6"/>
<dbReference type="InterPro" id="IPR016164">
    <property type="entry name" value="FAD-linked_Oxase-like_C"/>
</dbReference>
<dbReference type="RefSeq" id="WP_161815863.1">
    <property type="nucleotide sequence ID" value="NZ_BLJN01000008.1"/>
</dbReference>
<dbReference type="GO" id="GO:0004458">
    <property type="term" value="F:D-lactate dehydrogenase (cytochrome) activity"/>
    <property type="evidence" value="ECO:0007669"/>
    <property type="project" value="UniProtKB-EC"/>
</dbReference>
<accession>A0A829YNL6</accession>
<evidence type="ECO:0000256" key="6">
    <source>
        <dbReference type="ARBA" id="ARBA00023002"/>
    </source>
</evidence>
<evidence type="ECO:0000256" key="2">
    <source>
        <dbReference type="ARBA" id="ARBA00008000"/>
    </source>
</evidence>
<gene>
    <name evidence="9" type="ORF">GCM10011487_62680</name>
</gene>
<evidence type="ECO:0000256" key="1">
    <source>
        <dbReference type="ARBA" id="ARBA00001974"/>
    </source>
</evidence>
<dbReference type="PANTHER" id="PTHR11748">
    <property type="entry name" value="D-LACTATE DEHYDROGENASE"/>
    <property type="match status" value="1"/>
</dbReference>
<dbReference type="Gene3D" id="3.30.70.2740">
    <property type="match status" value="1"/>
</dbReference>
<comment type="similarity">
    <text evidence="2">Belongs to the FAD-binding oxidoreductase/transferase type 4 family.</text>
</comment>
<dbReference type="InterPro" id="IPR006094">
    <property type="entry name" value="Oxid_FAD_bind_N"/>
</dbReference>
<protein>
    <recommendedName>
        <fullName evidence="7">D-lactate dehydrogenase (cytochrome)</fullName>
        <ecNumber evidence="7">1.1.2.4</ecNumber>
    </recommendedName>
</protein>
<dbReference type="FunFam" id="3.30.465.10:FF:000016">
    <property type="entry name" value="probable D-lactate dehydrogenase, mitochondrial"/>
    <property type="match status" value="1"/>
</dbReference>
<keyword evidence="5" id="KW-0809">Transit peptide</keyword>
<evidence type="ECO:0000259" key="8">
    <source>
        <dbReference type="PROSITE" id="PS51387"/>
    </source>
</evidence>
<dbReference type="PANTHER" id="PTHR11748:SF111">
    <property type="entry name" value="D-LACTATE DEHYDROGENASE, MITOCHONDRIAL-RELATED"/>
    <property type="match status" value="1"/>
</dbReference>
<dbReference type="InterPro" id="IPR016166">
    <property type="entry name" value="FAD-bd_PCMH"/>
</dbReference>
<keyword evidence="6" id="KW-0560">Oxidoreductase</keyword>
<dbReference type="InterPro" id="IPR004113">
    <property type="entry name" value="FAD-bd_oxidored_4_C"/>
</dbReference>